<organism evidence="2 3">
    <name type="scientific">Rhodopseudomonas faecalis</name>
    <dbReference type="NCBI Taxonomy" id="99655"/>
    <lineage>
        <taxon>Bacteria</taxon>
        <taxon>Pseudomonadati</taxon>
        <taxon>Pseudomonadota</taxon>
        <taxon>Alphaproteobacteria</taxon>
        <taxon>Hyphomicrobiales</taxon>
        <taxon>Nitrobacteraceae</taxon>
        <taxon>Rhodopseudomonas</taxon>
    </lineage>
</organism>
<dbReference type="EMBL" id="QJTI01000004">
    <property type="protein sequence ID" value="PYF04046.1"/>
    <property type="molecule type" value="Genomic_DNA"/>
</dbReference>
<evidence type="ECO:0000313" key="2">
    <source>
        <dbReference type="EMBL" id="PYF04046.1"/>
    </source>
</evidence>
<feature type="transmembrane region" description="Helical" evidence="1">
    <location>
        <begin position="20"/>
        <end position="41"/>
    </location>
</feature>
<dbReference type="OrthoDB" id="1523552at2"/>
<evidence type="ECO:0000256" key="1">
    <source>
        <dbReference type="SAM" id="Phobius"/>
    </source>
</evidence>
<keyword evidence="1" id="KW-0472">Membrane</keyword>
<feature type="transmembrane region" description="Helical" evidence="1">
    <location>
        <begin position="81"/>
        <end position="104"/>
    </location>
</feature>
<keyword evidence="3" id="KW-1185">Reference proteome</keyword>
<keyword evidence="1" id="KW-1133">Transmembrane helix</keyword>
<reference evidence="2 3" key="1">
    <citation type="submission" date="2018-06" db="EMBL/GenBank/DDBJ databases">
        <title>Genomic Encyclopedia of Archaeal and Bacterial Type Strains, Phase II (KMG-II): from individual species to whole genera.</title>
        <authorList>
            <person name="Goeker M."/>
        </authorList>
    </citation>
    <scope>NUCLEOTIDE SEQUENCE [LARGE SCALE GENOMIC DNA]</scope>
    <source>
        <strain evidence="2 3">JCM 11668</strain>
    </source>
</reference>
<gene>
    <name evidence="2" type="ORF">BJ122_10423</name>
</gene>
<proteinExistence type="predicted"/>
<evidence type="ECO:0000313" key="3">
    <source>
        <dbReference type="Proteomes" id="UP000248148"/>
    </source>
</evidence>
<comment type="caution">
    <text evidence="2">The sequence shown here is derived from an EMBL/GenBank/DDBJ whole genome shotgun (WGS) entry which is preliminary data.</text>
</comment>
<dbReference type="AlphaFoldDB" id="A0A318TH48"/>
<dbReference type="InterPro" id="IPR010865">
    <property type="entry name" value="DUF1499"/>
</dbReference>
<dbReference type="Pfam" id="PF07386">
    <property type="entry name" value="DUF1499"/>
    <property type="match status" value="1"/>
</dbReference>
<accession>A0A318TH48</accession>
<dbReference type="RefSeq" id="WP_110780027.1">
    <property type="nucleotide sequence ID" value="NZ_QJTI01000004.1"/>
</dbReference>
<dbReference type="Proteomes" id="UP000248148">
    <property type="component" value="Unassembled WGS sequence"/>
</dbReference>
<name>A0A318TH48_9BRAD</name>
<protein>
    <submittedName>
        <fullName evidence="2">Uncharacterized protein (DUF1499 family)</fullName>
    </submittedName>
</protein>
<keyword evidence="1" id="KW-0812">Transmembrane</keyword>
<feature type="transmembrane region" description="Helical" evidence="1">
    <location>
        <begin position="53"/>
        <end position="75"/>
    </location>
</feature>
<sequence length="278" mass="30154">MARRFSAPYQMESMSGLALWARRLAVFAAIATLASIGIVRFGFLEVRPAMATFFAALGLAGLSILLALAGFVAIWQSGARGLGAILAALLIDALILAYPGYLAVQYHRLPPIHDITTDSIDPPKFEVLSRLRVGSGTNTAVYAGLYSAEQQRETWPDIETVQLDVPPQRAFDIVQAIIKKQKWLEVDARPPQAPRFEGKIEAVARTLIMGFREDVAVRVLPDGDGSRVDLRSSSRYFESDLGSNAARITKLIKAINDAADVAPAPKKPAAPTPKKNSK</sequence>